<evidence type="ECO:0000256" key="1">
    <source>
        <dbReference type="SAM" id="MobiDB-lite"/>
    </source>
</evidence>
<protein>
    <submittedName>
        <fullName evidence="2">Putative universal stress protein</fullName>
    </submittedName>
</protein>
<dbReference type="OMA" id="SFQAPRH"/>
<feature type="compositionally biased region" description="Polar residues" evidence="1">
    <location>
        <begin position="98"/>
        <end position="112"/>
    </location>
</feature>
<accession>G0S6U6</accession>
<organism evidence="3">
    <name type="scientific">Chaetomium thermophilum (strain DSM 1495 / CBS 144.50 / IMI 039719)</name>
    <name type="common">Thermochaetoides thermophila</name>
    <dbReference type="NCBI Taxonomy" id="759272"/>
    <lineage>
        <taxon>Eukaryota</taxon>
        <taxon>Fungi</taxon>
        <taxon>Dikarya</taxon>
        <taxon>Ascomycota</taxon>
        <taxon>Pezizomycotina</taxon>
        <taxon>Sordariomycetes</taxon>
        <taxon>Sordariomycetidae</taxon>
        <taxon>Sordariales</taxon>
        <taxon>Chaetomiaceae</taxon>
        <taxon>Thermochaetoides</taxon>
    </lineage>
</organism>
<reference evidence="2 3" key="1">
    <citation type="journal article" date="2011" name="Cell">
        <title>Insight into structure and assembly of the nuclear pore complex by utilizing the genome of a eukaryotic thermophile.</title>
        <authorList>
            <person name="Amlacher S."/>
            <person name="Sarges P."/>
            <person name="Flemming D."/>
            <person name="van Noort V."/>
            <person name="Kunze R."/>
            <person name="Devos D.P."/>
            <person name="Arumugam M."/>
            <person name="Bork P."/>
            <person name="Hurt E."/>
        </authorList>
    </citation>
    <scope>NUCLEOTIDE SEQUENCE [LARGE SCALE GENOMIC DNA]</scope>
    <source>
        <strain evidence="3">DSM 1495 / CBS 144.50 / IMI 039719</strain>
    </source>
</reference>
<sequence length="132" mass="13916">MAENGNHVARLAPPATSPAESPTHDVSPGTKVSSGSTAVDYFSIKPTANGGQSRTSPDASTITITLSSTLQESQENSSRKSSNDSGLPQNGAKRVSGMSVTFRQPRNPSLPQGNPRKTDNRRLRESSPSPVR</sequence>
<dbReference type="RefSeq" id="XP_006693150.1">
    <property type="nucleotide sequence ID" value="XM_006693087.1"/>
</dbReference>
<evidence type="ECO:0000313" key="3">
    <source>
        <dbReference type="Proteomes" id="UP000008066"/>
    </source>
</evidence>
<dbReference type="AlphaFoldDB" id="G0S6U6"/>
<dbReference type="GeneID" id="18256730"/>
<feature type="compositionally biased region" description="Polar residues" evidence="1">
    <location>
        <begin position="49"/>
        <end position="59"/>
    </location>
</feature>
<evidence type="ECO:0000313" key="2">
    <source>
        <dbReference type="EMBL" id="EGS20854.1"/>
    </source>
</evidence>
<proteinExistence type="predicted"/>
<dbReference type="Proteomes" id="UP000008066">
    <property type="component" value="Unassembled WGS sequence"/>
</dbReference>
<dbReference type="HOGENOM" id="CLU_1732251_0_0_1"/>
<feature type="region of interest" description="Disordered" evidence="1">
    <location>
        <begin position="1"/>
        <end position="132"/>
    </location>
</feature>
<feature type="compositionally biased region" description="Basic and acidic residues" evidence="1">
    <location>
        <begin position="116"/>
        <end position="125"/>
    </location>
</feature>
<feature type="compositionally biased region" description="Low complexity" evidence="1">
    <location>
        <begin position="60"/>
        <end position="70"/>
    </location>
</feature>
<dbReference type="eggNOG" id="ENOG502T36D">
    <property type="taxonomic scope" value="Eukaryota"/>
</dbReference>
<keyword evidence="3" id="KW-1185">Reference proteome</keyword>
<dbReference type="KEGG" id="cthr:CTHT_0026920"/>
<name>G0S6U6_CHATD</name>
<gene>
    <name evidence="2" type="ORF">CTHT_0026920</name>
</gene>
<feature type="compositionally biased region" description="Low complexity" evidence="1">
    <location>
        <begin position="12"/>
        <end position="21"/>
    </location>
</feature>
<dbReference type="EMBL" id="GL988041">
    <property type="protein sequence ID" value="EGS20854.1"/>
    <property type="molecule type" value="Genomic_DNA"/>
</dbReference>
<dbReference type="OrthoDB" id="5151015at2759"/>